<feature type="domain" description="Glycosyl transferase family 1" evidence="1">
    <location>
        <begin position="201"/>
        <end position="364"/>
    </location>
</feature>
<dbReference type="EMBL" id="AUZX01015978">
    <property type="protein sequence ID" value="EQD27588.1"/>
    <property type="molecule type" value="Genomic_DNA"/>
</dbReference>
<dbReference type="PANTHER" id="PTHR45947">
    <property type="entry name" value="SULFOQUINOVOSYL TRANSFERASE SQD2"/>
    <property type="match status" value="1"/>
</dbReference>
<dbReference type="Pfam" id="PF00534">
    <property type="entry name" value="Glycos_transf_1"/>
    <property type="match status" value="1"/>
</dbReference>
<reference evidence="3" key="2">
    <citation type="journal article" date="2014" name="ISME J.">
        <title>Microbial stratification in low pH oxic and suboxic macroscopic growths along an acid mine drainage.</title>
        <authorList>
            <person name="Mendez-Garcia C."/>
            <person name="Mesa V."/>
            <person name="Sprenger R.R."/>
            <person name="Richter M."/>
            <person name="Diez M.S."/>
            <person name="Solano J."/>
            <person name="Bargiela R."/>
            <person name="Golyshina O.V."/>
            <person name="Manteca A."/>
            <person name="Ramos J.L."/>
            <person name="Gallego J.R."/>
            <person name="Llorente I."/>
            <person name="Martins Dos Santos V.A."/>
            <person name="Jensen O.N."/>
            <person name="Pelaez A.I."/>
            <person name="Sanchez J."/>
            <person name="Ferrer M."/>
        </authorList>
    </citation>
    <scope>NUCLEOTIDE SEQUENCE</scope>
</reference>
<dbReference type="Pfam" id="PF13439">
    <property type="entry name" value="Glyco_transf_4"/>
    <property type="match status" value="1"/>
</dbReference>
<proteinExistence type="predicted"/>
<comment type="caution">
    <text evidence="3">The sequence shown here is derived from an EMBL/GenBank/DDBJ whole genome shotgun (WGS) entry which is preliminary data.</text>
</comment>
<dbReference type="GO" id="GO:0016758">
    <property type="term" value="F:hexosyltransferase activity"/>
    <property type="evidence" value="ECO:0007669"/>
    <property type="project" value="TreeGrafter"/>
</dbReference>
<dbReference type="AlphaFoldDB" id="T0Y3J6"/>
<evidence type="ECO:0000313" key="3">
    <source>
        <dbReference type="EMBL" id="EQD27588.1"/>
    </source>
</evidence>
<reference evidence="3" key="1">
    <citation type="submission" date="2013-08" db="EMBL/GenBank/DDBJ databases">
        <authorList>
            <person name="Mendez C."/>
            <person name="Richter M."/>
            <person name="Ferrer M."/>
            <person name="Sanchez J."/>
        </authorList>
    </citation>
    <scope>NUCLEOTIDE SEQUENCE</scope>
</reference>
<dbReference type="InterPro" id="IPR028098">
    <property type="entry name" value="Glyco_trans_4-like_N"/>
</dbReference>
<evidence type="ECO:0000259" key="2">
    <source>
        <dbReference type="Pfam" id="PF13439"/>
    </source>
</evidence>
<accession>T0Y3J6</accession>
<dbReference type="Gene3D" id="3.40.50.2000">
    <property type="entry name" value="Glycogen Phosphorylase B"/>
    <property type="match status" value="2"/>
</dbReference>
<name>T0Y3J6_9ZZZZ</name>
<feature type="domain" description="Glycosyltransferase subfamily 4-like N-terminal" evidence="2">
    <location>
        <begin position="15"/>
        <end position="192"/>
    </location>
</feature>
<protein>
    <submittedName>
        <fullName evidence="3">Glycosyl transferase group 1 family protein</fullName>
    </submittedName>
</protein>
<keyword evidence="3" id="KW-0808">Transferase</keyword>
<dbReference type="SUPFAM" id="SSF53756">
    <property type="entry name" value="UDP-Glycosyltransferase/glycogen phosphorylase"/>
    <property type="match status" value="1"/>
</dbReference>
<dbReference type="PANTHER" id="PTHR45947:SF3">
    <property type="entry name" value="SULFOQUINOVOSYL TRANSFERASE SQD2"/>
    <property type="match status" value="1"/>
</dbReference>
<dbReference type="InterPro" id="IPR050194">
    <property type="entry name" value="Glycosyltransferase_grp1"/>
</dbReference>
<feature type="non-terminal residue" evidence="3">
    <location>
        <position position="396"/>
    </location>
</feature>
<dbReference type="InterPro" id="IPR001296">
    <property type="entry name" value="Glyco_trans_1"/>
</dbReference>
<organism evidence="3">
    <name type="scientific">mine drainage metagenome</name>
    <dbReference type="NCBI Taxonomy" id="410659"/>
    <lineage>
        <taxon>unclassified sequences</taxon>
        <taxon>metagenomes</taxon>
        <taxon>ecological metagenomes</taxon>
    </lineage>
</organism>
<sequence length="396" mass="43974">MEIALFTDSFLPTYDGVARVTGDLADALARRGHSVRIYAPGGGRRSAPIEIRPSGVRVRRLRAVPVPLYGQYRWPVFPYLSLRGEGLSGADVIHIHSPGGVGSLGFLTARHYRTPLVGTFHTDLWAMRESLPQKWLVPLFFRCAWWFNLGLYWRCDRVTAPSRAAAEGLAERARKPFRLPIQIIPNGIDTDRFSPDRRDPDWRAQGGWDDRPVVTYLARWTRDKGIHRFLDAVAEARPRREFLAVLAGGGPEEAPVRERIAGDRRLRDRVRWVGPVAEEPKPSLLAASTIFVLPSVSDTGGIALLEAMASGACAVALRQGGPAEIVADGETGRLADPADPTALPRILTELLDRPEDRERLARAGLDWVRRTASVEVMTDRYLALYRAARDGVRVAL</sequence>
<evidence type="ECO:0000259" key="1">
    <source>
        <dbReference type="Pfam" id="PF00534"/>
    </source>
</evidence>
<gene>
    <name evidence="3" type="ORF">B1A_21615</name>
</gene>